<dbReference type="RefSeq" id="WP_146883887.1">
    <property type="nucleotide sequence ID" value="NZ_BJXB01000006.1"/>
</dbReference>
<dbReference type="Gene3D" id="1.20.58.1000">
    <property type="entry name" value="Metal-sensitive repressor, helix protomer"/>
    <property type="match status" value="1"/>
</dbReference>
<comment type="caution">
    <text evidence="2">The sequence shown here is derived from an EMBL/GenBank/DDBJ whole genome shotgun (WGS) entry which is preliminary data.</text>
</comment>
<name>A0A511N120_DEIC1</name>
<dbReference type="Pfam" id="PF02583">
    <property type="entry name" value="Trns_repr_metal"/>
    <property type="match status" value="1"/>
</dbReference>
<feature type="coiled-coil region" evidence="1">
    <location>
        <begin position="5"/>
        <end position="32"/>
    </location>
</feature>
<dbReference type="AlphaFoldDB" id="A0A511N120"/>
<dbReference type="OrthoDB" id="9811244at2"/>
<dbReference type="CDD" id="cd10148">
    <property type="entry name" value="CsoR-like_DUF156"/>
    <property type="match status" value="1"/>
</dbReference>
<evidence type="ECO:0000313" key="2">
    <source>
        <dbReference type="EMBL" id="GEM46066.1"/>
    </source>
</evidence>
<dbReference type="EMBL" id="BJXB01000006">
    <property type="protein sequence ID" value="GEM46066.1"/>
    <property type="molecule type" value="Genomic_DNA"/>
</dbReference>
<reference evidence="2 3" key="1">
    <citation type="submission" date="2019-07" db="EMBL/GenBank/DDBJ databases">
        <title>Whole genome shotgun sequence of Deinococcus cellulosilyticus NBRC 106333.</title>
        <authorList>
            <person name="Hosoyama A."/>
            <person name="Uohara A."/>
            <person name="Ohji S."/>
            <person name="Ichikawa N."/>
        </authorList>
    </citation>
    <scope>NUCLEOTIDE SEQUENCE [LARGE SCALE GENOMIC DNA]</scope>
    <source>
        <strain evidence="2 3">NBRC 106333</strain>
    </source>
</reference>
<dbReference type="PANTHER" id="PTHR33677:SF5">
    <property type="entry name" value="TRANSCRIPTIONAL REPRESSOR FRMR"/>
    <property type="match status" value="1"/>
</dbReference>
<dbReference type="InterPro" id="IPR003735">
    <property type="entry name" value="Metal_Tscrpt_repr"/>
</dbReference>
<evidence type="ECO:0008006" key="4">
    <source>
        <dbReference type="Google" id="ProtNLM"/>
    </source>
</evidence>
<evidence type="ECO:0000313" key="3">
    <source>
        <dbReference type="Proteomes" id="UP000321306"/>
    </source>
</evidence>
<sequence>MDDPKKKILNRLNRLEGQIRGLQKMIEEERSCTEILTLLSGIRSALGATGDLIMEKYLTECQASGEATPADIVKVMKLLRG</sequence>
<dbReference type="Proteomes" id="UP000321306">
    <property type="component" value="Unassembled WGS sequence"/>
</dbReference>
<accession>A0A511N120</accession>
<gene>
    <name evidence="2" type="ORF">DC3_17010</name>
</gene>
<proteinExistence type="predicted"/>
<keyword evidence="3" id="KW-1185">Reference proteome</keyword>
<dbReference type="PANTHER" id="PTHR33677">
    <property type="entry name" value="TRANSCRIPTIONAL REPRESSOR FRMR-RELATED"/>
    <property type="match status" value="1"/>
</dbReference>
<keyword evidence="1" id="KW-0175">Coiled coil</keyword>
<dbReference type="GO" id="GO:0003677">
    <property type="term" value="F:DNA binding"/>
    <property type="evidence" value="ECO:0007669"/>
    <property type="project" value="InterPro"/>
</dbReference>
<evidence type="ECO:0000256" key="1">
    <source>
        <dbReference type="SAM" id="Coils"/>
    </source>
</evidence>
<organism evidence="2 3">
    <name type="scientific">Deinococcus cellulosilyticus (strain DSM 18568 / NBRC 106333 / KACC 11606 / 5516J-15)</name>
    <dbReference type="NCBI Taxonomy" id="1223518"/>
    <lineage>
        <taxon>Bacteria</taxon>
        <taxon>Thermotogati</taxon>
        <taxon>Deinococcota</taxon>
        <taxon>Deinococci</taxon>
        <taxon>Deinococcales</taxon>
        <taxon>Deinococcaceae</taxon>
        <taxon>Deinococcus</taxon>
    </lineage>
</organism>
<dbReference type="InterPro" id="IPR038390">
    <property type="entry name" value="Metal_Tscrpt_repr_sf"/>
</dbReference>
<dbReference type="GO" id="GO:0045892">
    <property type="term" value="P:negative regulation of DNA-templated transcription"/>
    <property type="evidence" value="ECO:0007669"/>
    <property type="project" value="UniProtKB-ARBA"/>
</dbReference>
<dbReference type="GO" id="GO:0046872">
    <property type="term" value="F:metal ion binding"/>
    <property type="evidence" value="ECO:0007669"/>
    <property type="project" value="InterPro"/>
</dbReference>
<protein>
    <recommendedName>
        <fullName evidence="4">Metal-sensitive transcriptional regulator</fullName>
    </recommendedName>
</protein>